<comment type="similarity">
    <text evidence="2">Belongs to the glycosyl hydrolase 51 family.</text>
</comment>
<accession>A0AAE3MCD3</accession>
<evidence type="ECO:0000256" key="6">
    <source>
        <dbReference type="SAM" id="SignalP"/>
    </source>
</evidence>
<dbReference type="Proteomes" id="UP001207408">
    <property type="component" value="Unassembled WGS sequence"/>
</dbReference>
<dbReference type="Pfam" id="PF22848">
    <property type="entry name" value="ASD1_dom"/>
    <property type="match status" value="1"/>
</dbReference>
<evidence type="ECO:0000256" key="2">
    <source>
        <dbReference type="ARBA" id="ARBA00007186"/>
    </source>
</evidence>
<comment type="caution">
    <text evidence="8">The sequence shown here is derived from an EMBL/GenBank/DDBJ whole genome shotgun (WGS) entry which is preliminary data.</text>
</comment>
<keyword evidence="5" id="KW-0378">Hydrolase</keyword>
<evidence type="ECO:0000256" key="1">
    <source>
        <dbReference type="ARBA" id="ARBA00001462"/>
    </source>
</evidence>
<dbReference type="SMART" id="SM00813">
    <property type="entry name" value="Alpha-L-AF_C"/>
    <property type="match status" value="1"/>
</dbReference>
<dbReference type="SUPFAM" id="SSF51011">
    <property type="entry name" value="Glycosyl hydrolase domain"/>
    <property type="match status" value="1"/>
</dbReference>
<feature type="domain" description="Alpha-L-arabinofuranosidase C-terminal" evidence="7">
    <location>
        <begin position="455"/>
        <end position="804"/>
    </location>
</feature>
<dbReference type="InterPro" id="IPR051563">
    <property type="entry name" value="Glycosyl_Hydrolase_51"/>
</dbReference>
<dbReference type="InterPro" id="IPR008979">
    <property type="entry name" value="Galactose-bd-like_sf"/>
</dbReference>
<dbReference type="NCBIfam" id="TIGR04183">
    <property type="entry name" value="Por_Secre_tail"/>
    <property type="match status" value="1"/>
</dbReference>
<dbReference type="SUPFAM" id="SSF49785">
    <property type="entry name" value="Galactose-binding domain-like"/>
    <property type="match status" value="1"/>
</dbReference>
<dbReference type="SUPFAM" id="SSF49899">
    <property type="entry name" value="Concanavalin A-like lectins/glucanases"/>
    <property type="match status" value="1"/>
</dbReference>
<dbReference type="AlphaFoldDB" id="A0AAE3MCD3"/>
<reference evidence="8" key="1">
    <citation type="submission" date="2022-10" db="EMBL/GenBank/DDBJ databases">
        <authorList>
            <person name="Yu W.X."/>
        </authorList>
    </citation>
    <scope>NUCLEOTIDE SEQUENCE</scope>
    <source>
        <strain evidence="8">D04</strain>
    </source>
</reference>
<dbReference type="EMBL" id="JAPDPI010000010">
    <property type="protein sequence ID" value="MCW3805338.1"/>
    <property type="molecule type" value="Genomic_DNA"/>
</dbReference>
<dbReference type="InterPro" id="IPR013320">
    <property type="entry name" value="ConA-like_dom_sf"/>
</dbReference>
<dbReference type="InterPro" id="IPR026444">
    <property type="entry name" value="Secre_tail"/>
</dbReference>
<evidence type="ECO:0000256" key="4">
    <source>
        <dbReference type="ARBA" id="ARBA00022729"/>
    </source>
</evidence>
<dbReference type="SUPFAM" id="SSF51445">
    <property type="entry name" value="(Trans)glycosidases"/>
    <property type="match status" value="1"/>
</dbReference>
<dbReference type="EC" id="3.2.1.55" evidence="3"/>
<gene>
    <name evidence="8" type="ORF">OM074_06845</name>
</gene>
<dbReference type="InterPro" id="IPR010720">
    <property type="entry name" value="Alpha-L-AF_C"/>
</dbReference>
<dbReference type="PANTHER" id="PTHR31776">
    <property type="entry name" value="ALPHA-L-ARABINOFURANOSIDASE 1"/>
    <property type="match status" value="1"/>
</dbReference>
<keyword evidence="4 6" id="KW-0732">Signal</keyword>
<dbReference type="Gene3D" id="2.60.120.560">
    <property type="entry name" value="Exo-inulinase, domain 1"/>
    <property type="match status" value="1"/>
</dbReference>
<protein>
    <recommendedName>
        <fullName evidence="3">non-reducing end alpha-L-arabinofuranosidase</fullName>
        <ecNumber evidence="3">3.2.1.55</ecNumber>
    </recommendedName>
</protein>
<dbReference type="PANTHER" id="PTHR31776:SF26">
    <property type="entry name" value="SECRETED ARABINOSIDASE"/>
    <property type="match status" value="1"/>
</dbReference>
<evidence type="ECO:0000256" key="5">
    <source>
        <dbReference type="ARBA" id="ARBA00022801"/>
    </source>
</evidence>
<feature type="chain" id="PRO_5042074987" description="non-reducing end alpha-L-arabinofuranosidase" evidence="6">
    <location>
        <begin position="21"/>
        <end position="907"/>
    </location>
</feature>
<dbReference type="InterPro" id="IPR055235">
    <property type="entry name" value="ASD1_cat"/>
</dbReference>
<evidence type="ECO:0000256" key="3">
    <source>
        <dbReference type="ARBA" id="ARBA00012670"/>
    </source>
</evidence>
<dbReference type="GO" id="GO:0046556">
    <property type="term" value="F:alpha-L-arabinofuranosidase activity"/>
    <property type="evidence" value="ECO:0007669"/>
    <property type="project" value="UniProtKB-EC"/>
</dbReference>
<dbReference type="Pfam" id="PF18962">
    <property type="entry name" value="Por_Secre_tail"/>
    <property type="match status" value="1"/>
</dbReference>
<dbReference type="RefSeq" id="WP_301198709.1">
    <property type="nucleotide sequence ID" value="NZ_JAPDPI010000010.1"/>
</dbReference>
<keyword evidence="9" id="KW-1185">Reference proteome</keyword>
<dbReference type="GO" id="GO:0046373">
    <property type="term" value="P:L-arabinose metabolic process"/>
    <property type="evidence" value="ECO:0007669"/>
    <property type="project" value="InterPro"/>
</dbReference>
<sequence>MKIYLLPALLLLHFSILSQVTLQTNITEQGKTISPDLIGVFFEDINYAADGGLYAELIQNRSFEYYLVEGYVDLEPLHAWTLVQEGGAEASMVIENTNPLNSSNTKYLALNITNKGTRAGIKNSGFDGLPVALGESYKYSVYLRSQTDFNNPVVVKIKSSVGLVIGTDTIKNISSNWVKYSGEITCTNTSDKATFSIETDGTGTIYIDMVSLFPQNTYKNRENGLRKDLAEAIADLKPRFLRFPGGCISHGRGISNAYRWKETIGDVAERAPNWNLWGYHQTYGLGFYEYFLFCEDIDAIPLPVIPVGVSCQFRNREIVPISEMGPWVEDALDLVEFANGDISTTWGSKRAEMGHPEPFNMEYLCLGNEEDDIPEFRVRFKMIADSLKKYHPEIKIIGTSGTSHSGTNYDGLWQFSTQEQLSAVDEHFYVQPEWLLNNNHRYDNFDRNGPKVFVGEYASWDDLMKNAIAEASFLTGIERNADVVQFTCYAPLLCNENHQQWHPDLIRFNHSNVIKTANYYIQQLFSHYTGDMYFESNLTYEENSNPLESTYFGKIGVATWNTQAQFDDVKVINGDETLVEMDFSSSASNWSALSGSFSISNGSYVQSSANEPAWSIYSLPIESKSYTYTLRAKKTSGAEGFLIPFGFADSNNYYWLNLGGWNNTRHAVEKAVNGSKSTLVSVNGSIETGIWNDIKIEINNNVANIYLNDSFLFTIPNQEGPISSSIVKNSSSKEIIIKVVNSGNQDYDVSFDIQGIDILNTGTMISLTGEPEQRNTISDPSAIAPVETIITAANQMMQTISANSFNVIVLNYDTTASYSEGIQDGYKGSGISVSPNPAENSCFLYLNNINSTKGTIRIYTLSGIMIWEKENTNPKVAEINCNQFKPGTYLVQYESNGIIYSTKLLCL</sequence>
<dbReference type="Pfam" id="PF06964">
    <property type="entry name" value="Alpha-L-AF_C"/>
    <property type="match status" value="1"/>
</dbReference>
<evidence type="ECO:0000313" key="8">
    <source>
        <dbReference type="EMBL" id="MCW3805338.1"/>
    </source>
</evidence>
<dbReference type="Gene3D" id="3.20.20.80">
    <property type="entry name" value="Glycosidases"/>
    <property type="match status" value="1"/>
</dbReference>
<comment type="catalytic activity">
    <reaction evidence="1">
        <text>Hydrolysis of terminal non-reducing alpha-L-arabinofuranoside residues in alpha-L-arabinosides.</text>
        <dbReference type="EC" id="3.2.1.55"/>
    </reaction>
</comment>
<name>A0AAE3MCD3_9BACT</name>
<proteinExistence type="inferred from homology"/>
<dbReference type="InterPro" id="IPR017853">
    <property type="entry name" value="GH"/>
</dbReference>
<evidence type="ECO:0000313" key="9">
    <source>
        <dbReference type="Proteomes" id="UP001207408"/>
    </source>
</evidence>
<feature type="signal peptide" evidence="6">
    <location>
        <begin position="1"/>
        <end position="20"/>
    </location>
</feature>
<organism evidence="8 9">
    <name type="scientific">Plebeiibacterium marinum</name>
    <dbReference type="NCBI Taxonomy" id="2992111"/>
    <lineage>
        <taxon>Bacteria</taxon>
        <taxon>Pseudomonadati</taxon>
        <taxon>Bacteroidota</taxon>
        <taxon>Bacteroidia</taxon>
        <taxon>Marinilabiliales</taxon>
        <taxon>Marinilabiliaceae</taxon>
        <taxon>Plebeiibacterium</taxon>
    </lineage>
</organism>
<evidence type="ECO:0000259" key="7">
    <source>
        <dbReference type="SMART" id="SM00813"/>
    </source>
</evidence>